<keyword evidence="1" id="KW-0472">Membrane</keyword>
<sequence>MIRFVIIALIVLAAWVLALNTIRLFRGSKIDWTGIAFMVGFVVLAFYLRHATGMGG</sequence>
<dbReference type="EMBL" id="SNZF01000011">
    <property type="protein sequence ID" value="TDR35054.1"/>
    <property type="molecule type" value="Genomic_DNA"/>
</dbReference>
<keyword evidence="1" id="KW-1133">Transmembrane helix</keyword>
<accession>A0A4R6YFL7</accession>
<keyword evidence="1" id="KW-0812">Transmembrane</keyword>
<dbReference type="Proteomes" id="UP000294958">
    <property type="component" value="Unassembled WGS sequence"/>
</dbReference>
<gene>
    <name evidence="2" type="ORF">DES43_11156</name>
</gene>
<comment type="caution">
    <text evidence="2">The sequence shown here is derived from an EMBL/GenBank/DDBJ whole genome shotgun (WGS) entry which is preliminary data.</text>
</comment>
<keyword evidence="3" id="KW-1185">Reference proteome</keyword>
<organism evidence="2 3">
    <name type="scientific">Aquamicrobium defluvii</name>
    <dbReference type="NCBI Taxonomy" id="69279"/>
    <lineage>
        <taxon>Bacteria</taxon>
        <taxon>Pseudomonadati</taxon>
        <taxon>Pseudomonadota</taxon>
        <taxon>Alphaproteobacteria</taxon>
        <taxon>Hyphomicrobiales</taxon>
        <taxon>Phyllobacteriaceae</taxon>
        <taxon>Aquamicrobium</taxon>
    </lineage>
</organism>
<protein>
    <submittedName>
        <fullName evidence="2">Uncharacterized protein</fullName>
    </submittedName>
</protein>
<evidence type="ECO:0000313" key="2">
    <source>
        <dbReference type="EMBL" id="TDR35054.1"/>
    </source>
</evidence>
<reference evidence="2 3" key="1">
    <citation type="submission" date="2019-03" db="EMBL/GenBank/DDBJ databases">
        <title>Genomic Encyclopedia of Type Strains, Phase IV (KMG-IV): sequencing the most valuable type-strain genomes for metagenomic binning, comparative biology and taxonomic classification.</title>
        <authorList>
            <person name="Goeker M."/>
        </authorList>
    </citation>
    <scope>NUCLEOTIDE SEQUENCE [LARGE SCALE GENOMIC DNA]</scope>
    <source>
        <strain evidence="2 3">DSM 11603</strain>
    </source>
</reference>
<evidence type="ECO:0000256" key="1">
    <source>
        <dbReference type="SAM" id="Phobius"/>
    </source>
</evidence>
<dbReference type="RefSeq" id="WP_166647726.1">
    <property type="nucleotide sequence ID" value="NZ_KK073884.1"/>
</dbReference>
<evidence type="ECO:0000313" key="3">
    <source>
        <dbReference type="Proteomes" id="UP000294958"/>
    </source>
</evidence>
<feature type="transmembrane region" description="Helical" evidence="1">
    <location>
        <begin position="30"/>
        <end position="48"/>
    </location>
</feature>
<dbReference type="AlphaFoldDB" id="A0A4R6YFL7"/>
<name>A0A4R6YFL7_9HYPH</name>
<proteinExistence type="predicted"/>